<dbReference type="Proteomes" id="UP000434036">
    <property type="component" value="Unassembled WGS sequence"/>
</dbReference>
<evidence type="ECO:0000313" key="2">
    <source>
        <dbReference type="Proteomes" id="UP000434036"/>
    </source>
</evidence>
<dbReference type="Gene3D" id="3.40.50.1820">
    <property type="entry name" value="alpha/beta hydrolase"/>
    <property type="match status" value="1"/>
</dbReference>
<dbReference type="InterPro" id="IPR024499">
    <property type="entry name" value="Mbeg1-like"/>
</dbReference>
<dbReference type="InterPro" id="IPR029058">
    <property type="entry name" value="AB_hydrolase_fold"/>
</dbReference>
<dbReference type="EMBL" id="WUUQ01000001">
    <property type="protein sequence ID" value="MXQ72680.1"/>
    <property type="molecule type" value="Genomic_DNA"/>
</dbReference>
<evidence type="ECO:0000313" key="1">
    <source>
        <dbReference type="EMBL" id="MXQ72680.1"/>
    </source>
</evidence>
<organism evidence="1 2">
    <name type="scientific">Copranaerobaculum intestinale</name>
    <dbReference type="NCBI Taxonomy" id="2692629"/>
    <lineage>
        <taxon>Bacteria</taxon>
        <taxon>Bacillati</taxon>
        <taxon>Bacillota</taxon>
        <taxon>Erysipelotrichia</taxon>
        <taxon>Erysipelotrichales</taxon>
        <taxon>Erysipelotrichaceae</taxon>
        <taxon>Copranaerobaculum</taxon>
    </lineage>
</organism>
<dbReference type="SUPFAM" id="SSF53474">
    <property type="entry name" value="alpha/beta-Hydrolases"/>
    <property type="match status" value="1"/>
</dbReference>
<gene>
    <name evidence="1" type="ORF">GSF08_01810</name>
</gene>
<dbReference type="AlphaFoldDB" id="A0A6N8U3Y9"/>
<comment type="caution">
    <text evidence="1">The sequence shown here is derived from an EMBL/GenBank/DDBJ whole genome shotgun (WGS) entry which is preliminary data.</text>
</comment>
<dbReference type="RefSeq" id="WP_160624164.1">
    <property type="nucleotide sequence ID" value="NZ_WUUQ01000001.1"/>
</dbReference>
<reference evidence="1 2" key="1">
    <citation type="submission" date="2019-12" db="EMBL/GenBank/DDBJ databases">
        <authorList>
            <person name="Yang R."/>
        </authorList>
    </citation>
    <scope>NUCLEOTIDE SEQUENCE [LARGE SCALE GENOMIC DNA]</scope>
    <source>
        <strain evidence="1 2">DONG20-135</strain>
    </source>
</reference>
<protein>
    <submittedName>
        <fullName evidence="1">DUF2974 domain-containing protein</fullName>
    </submittedName>
</protein>
<dbReference type="Pfam" id="PF11187">
    <property type="entry name" value="Mbeg1-like"/>
    <property type="match status" value="1"/>
</dbReference>
<name>A0A6N8U3Y9_9FIRM</name>
<keyword evidence="2" id="KW-1185">Reference proteome</keyword>
<proteinExistence type="predicted"/>
<reference evidence="1 2" key="2">
    <citation type="submission" date="2020-01" db="EMBL/GenBank/DDBJ databases">
        <title>Clostridiaceae sp. nov. isolated from the gut of human by culturomics.</title>
        <authorList>
            <person name="Chang Y."/>
        </authorList>
    </citation>
    <scope>NUCLEOTIDE SEQUENCE [LARGE SCALE GENOMIC DNA]</scope>
    <source>
        <strain evidence="1 2">DONG20-135</strain>
    </source>
</reference>
<sequence length="350" mass="40799">MNLFQLRELAYLAYFDLPDSTWIGNSVKAFAKWLLNQSDHKKDEHLAHLNDNIYQQVVIEDYENENETTGLAVYLFQFRDEHLFVFRGSESYHAGTEAKGWQDWEDNFDTIFNENTVQEQAALEFVNHHHNLDHITLCGHSKGGKLAVYTSLKIDDSMNDRMEMVVGFNAPGILPEMKKQYRKRIQSAAYQKKVYLLDNEYDIVSALFYPVVKPIFIKSKRKGDTLENVIKAHGLFEYEEDGMRFVTTAHRAVYAREIHFLFNTLLTRLSPQELRVLTLPAFAYFALDTPLESFIRYLYSMLQQSQKQLDQVHQEQTNGVFKHLSKKGSWHIEPDILSVSACNQMIETHI</sequence>
<accession>A0A6N8U3Y9</accession>